<dbReference type="PANTHER" id="PTHR43080">
    <property type="entry name" value="CBS DOMAIN-CONTAINING PROTEIN CBSX3, MITOCHONDRIAL"/>
    <property type="match status" value="1"/>
</dbReference>
<dbReference type="KEGG" id="qsa:O6P43_016182"/>
<protein>
    <submittedName>
        <fullName evidence="4">CBS domain-containing protein CBSX3, mitochondrial</fullName>
    </submittedName>
</protein>
<evidence type="ECO:0000256" key="1">
    <source>
        <dbReference type="ARBA" id="ARBA00023122"/>
    </source>
</evidence>
<keyword evidence="1 2" id="KW-0129">CBS domain</keyword>
<organism evidence="4 5">
    <name type="scientific">Quillaja saponaria</name>
    <name type="common">Soap bark tree</name>
    <dbReference type="NCBI Taxonomy" id="32244"/>
    <lineage>
        <taxon>Eukaryota</taxon>
        <taxon>Viridiplantae</taxon>
        <taxon>Streptophyta</taxon>
        <taxon>Embryophyta</taxon>
        <taxon>Tracheophyta</taxon>
        <taxon>Spermatophyta</taxon>
        <taxon>Magnoliopsida</taxon>
        <taxon>eudicotyledons</taxon>
        <taxon>Gunneridae</taxon>
        <taxon>Pentapetalae</taxon>
        <taxon>rosids</taxon>
        <taxon>fabids</taxon>
        <taxon>Fabales</taxon>
        <taxon>Quillajaceae</taxon>
        <taxon>Quillaja</taxon>
    </lineage>
</organism>
<dbReference type="Pfam" id="PF00571">
    <property type="entry name" value="CBS"/>
    <property type="match status" value="2"/>
</dbReference>
<dbReference type="InterPro" id="IPR044725">
    <property type="entry name" value="CBSX3_CBS_dom"/>
</dbReference>
<evidence type="ECO:0000313" key="5">
    <source>
        <dbReference type="Proteomes" id="UP001163823"/>
    </source>
</evidence>
<dbReference type="InterPro" id="IPR046342">
    <property type="entry name" value="CBS_dom_sf"/>
</dbReference>
<evidence type="ECO:0000256" key="2">
    <source>
        <dbReference type="PROSITE-ProRule" id="PRU00703"/>
    </source>
</evidence>
<dbReference type="Gene3D" id="3.10.580.10">
    <property type="entry name" value="CBS-domain"/>
    <property type="match status" value="1"/>
</dbReference>
<evidence type="ECO:0000313" key="4">
    <source>
        <dbReference type="EMBL" id="KAJ7966765.1"/>
    </source>
</evidence>
<keyword evidence="5" id="KW-1185">Reference proteome</keyword>
<feature type="domain" description="CBS" evidence="3">
    <location>
        <begin position="252"/>
        <end position="310"/>
    </location>
</feature>
<comment type="caution">
    <text evidence="4">The sequence shown here is derived from an EMBL/GenBank/DDBJ whole genome shotgun (WGS) entry which is preliminary data.</text>
</comment>
<reference evidence="4" key="1">
    <citation type="journal article" date="2023" name="Science">
        <title>Elucidation of the pathway for biosynthesis of saponin adjuvants from the soapbark tree.</title>
        <authorList>
            <person name="Reed J."/>
            <person name="Orme A."/>
            <person name="El-Demerdash A."/>
            <person name="Owen C."/>
            <person name="Martin L.B.B."/>
            <person name="Misra R.C."/>
            <person name="Kikuchi S."/>
            <person name="Rejzek M."/>
            <person name="Martin A.C."/>
            <person name="Harkess A."/>
            <person name="Leebens-Mack J."/>
            <person name="Louveau T."/>
            <person name="Stephenson M.J."/>
            <person name="Osbourn A."/>
        </authorList>
    </citation>
    <scope>NUCLEOTIDE SEQUENCE</scope>
    <source>
        <strain evidence="4">S10</strain>
    </source>
</reference>
<proteinExistence type="predicted"/>
<evidence type="ECO:0000259" key="3">
    <source>
        <dbReference type="PROSITE" id="PS51371"/>
    </source>
</evidence>
<dbReference type="InterPro" id="IPR000644">
    <property type="entry name" value="CBS_dom"/>
</dbReference>
<accession>A0AAD7PTY7</accession>
<dbReference type="PANTHER" id="PTHR43080:SF12">
    <property type="entry name" value="CYSTATHIONINE BETA-SYNTHASE (CBS) FAMILY PROTEIN"/>
    <property type="match status" value="1"/>
</dbReference>
<dbReference type="InterPro" id="IPR051257">
    <property type="entry name" value="Diverse_CBS-Domain"/>
</dbReference>
<dbReference type="PROSITE" id="PS51371">
    <property type="entry name" value="CBS"/>
    <property type="match status" value="2"/>
</dbReference>
<feature type="domain" description="CBS" evidence="3">
    <location>
        <begin position="178"/>
        <end position="244"/>
    </location>
</feature>
<dbReference type="Proteomes" id="UP001163823">
    <property type="component" value="Chromosome 6"/>
</dbReference>
<dbReference type="EMBL" id="JARAOO010000006">
    <property type="protein sequence ID" value="KAJ7966765.1"/>
    <property type="molecule type" value="Genomic_DNA"/>
</dbReference>
<sequence>MYPGPKKTGIFFRERPAEPLQFKQTLHPRSLTNMNTFRSNENHLSSCTPLRKEFREKHSESKSWQQGILVQNMGDFNNTLAIFKTKSANQFQSFLSANKLAALIFISNTEPEGFKKMEGISRGLRFYQDMLRPGILQQFHGRGTTRMKKICSSFGRLTSSPPEQQKGLENVTVAEVLMTKGEEKVGSWLCCQADDAVIDAMKNMANSNIGSLVVLKPGEQNYIAGIITERDYMRKIVAEGRSPIYTRVGEIMTDQKKLVTVTSDTNILQAMQLMTDKKIRHVPVIDGKIVGMISIVDVVRAIVEQQNGELKRLNDYIRGVYY</sequence>
<gene>
    <name evidence="4" type="ORF">O6P43_016182</name>
</gene>
<name>A0AAD7PTY7_QUISA</name>
<dbReference type="SUPFAM" id="SSF54631">
    <property type="entry name" value="CBS-domain pair"/>
    <property type="match status" value="1"/>
</dbReference>
<dbReference type="CDD" id="cd04623">
    <property type="entry name" value="CBS_pair_bac_euk"/>
    <property type="match status" value="1"/>
</dbReference>
<dbReference type="SMART" id="SM00116">
    <property type="entry name" value="CBS"/>
    <property type="match status" value="2"/>
</dbReference>
<dbReference type="AlphaFoldDB" id="A0AAD7PTY7"/>